<gene>
    <name evidence="2" type="ORF">DHEL01_v204244</name>
</gene>
<dbReference type="OrthoDB" id="3497519at2759"/>
<feature type="region of interest" description="Disordered" evidence="1">
    <location>
        <begin position="1"/>
        <end position="47"/>
    </location>
</feature>
<accession>A0A2P5I4F3</accession>
<feature type="compositionally biased region" description="Basic and acidic residues" evidence="1">
    <location>
        <begin position="26"/>
        <end position="44"/>
    </location>
</feature>
<reference evidence="2" key="1">
    <citation type="submission" date="2017-09" db="EMBL/GenBank/DDBJ databases">
        <title>Polyketide synthases of a Diaporthe helianthi virulent isolate.</title>
        <authorList>
            <person name="Baroncelli R."/>
        </authorList>
    </citation>
    <scope>NUCLEOTIDE SEQUENCE [LARGE SCALE GENOMIC DNA]</scope>
    <source>
        <strain evidence="2">7/96</strain>
    </source>
</reference>
<dbReference type="AlphaFoldDB" id="A0A2P5I4F3"/>
<evidence type="ECO:0000313" key="3">
    <source>
        <dbReference type="Proteomes" id="UP000094444"/>
    </source>
</evidence>
<feature type="compositionally biased region" description="Polar residues" evidence="1">
    <location>
        <begin position="15"/>
        <end position="25"/>
    </location>
</feature>
<evidence type="ECO:0000256" key="1">
    <source>
        <dbReference type="SAM" id="MobiDB-lite"/>
    </source>
</evidence>
<dbReference type="EMBL" id="MAVT02000276">
    <property type="protein sequence ID" value="POS77365.1"/>
    <property type="molecule type" value="Genomic_DNA"/>
</dbReference>
<keyword evidence="3" id="KW-1185">Reference proteome</keyword>
<dbReference type="InParanoid" id="A0A2P5I4F3"/>
<protein>
    <submittedName>
        <fullName evidence="2">Uncharacterized protein</fullName>
    </submittedName>
</protein>
<name>A0A2P5I4F3_DIAHE</name>
<dbReference type="Proteomes" id="UP000094444">
    <property type="component" value="Unassembled WGS sequence"/>
</dbReference>
<organism evidence="2 3">
    <name type="scientific">Diaporthe helianthi</name>
    <dbReference type="NCBI Taxonomy" id="158607"/>
    <lineage>
        <taxon>Eukaryota</taxon>
        <taxon>Fungi</taxon>
        <taxon>Dikarya</taxon>
        <taxon>Ascomycota</taxon>
        <taxon>Pezizomycotina</taxon>
        <taxon>Sordariomycetes</taxon>
        <taxon>Sordariomycetidae</taxon>
        <taxon>Diaporthales</taxon>
        <taxon>Diaporthaceae</taxon>
        <taxon>Diaporthe</taxon>
    </lineage>
</organism>
<comment type="caution">
    <text evidence="2">The sequence shown here is derived from an EMBL/GenBank/DDBJ whole genome shotgun (WGS) entry which is preliminary data.</text>
</comment>
<evidence type="ECO:0000313" key="2">
    <source>
        <dbReference type="EMBL" id="POS77365.1"/>
    </source>
</evidence>
<sequence length="722" mass="81697">MFGAMTGPDLLQARRSGTSSTTSHESAQRQADEETPRDQDHCTDYSRVFPGDWNPKYAEDLRGLGWAPRTAAQIQIWKPARVPYWTRPGWDPDVEVSLDGNFHRATRGGIENSMRPAILDRDRDIARTDYTRRWGINPLFPNTAEGLARSGLTPITAAAPNPPAQRQWTHEESWQSWWFDGFTSQELIDIGAYAPGWVDSNGSDLLSQRPDEVLHPLFERSKWKQPRPHDVDGLGGDARKIRHFDIAYNLNGKLGKYDAETNDDVWAAMRPSLQLASLIINSGHPYFNMFMSGLYHMRRVPRKSDGRTNKNDPNYREYRTLWPDIDENQMYDNAKALRNLGFDAAGATLAYLLRRPVVRNRKVLAFFEIAGYILLRQQLHIMEMWLRRTSLDVVAAGMMKLRLHYERRTWYGKYDGILNLCQTIRNGIQKARDGIKNETSGMSTGSDLHTHLNNLIQQDIAGLYRLMDHESRYSQLIAAEYFLKDVGDRNTLHLSMNDLLVHLLITSAQVDSVLEEMINLRGDMGDSPAFTKQVEDCEALCGLLTAAQTALSKVIALLSGNTLDQRESTHGPLAAVPFCQREFRQGRELRVAAMREMTRITDPRINRLIRTWINLTQVIQDIRLDDPTAVDYVVGGGTSAGSLAELKRAEDQATANALAIVLLDQKEQVQANRDAGMETEGEHTDIGEISQALADIEITTDIIDLFAAFSDDEQEQIRQGRT</sequence>
<proteinExistence type="predicted"/>